<evidence type="ECO:0000259" key="11">
    <source>
        <dbReference type="PROSITE" id="PS50075"/>
    </source>
</evidence>
<dbReference type="Pfam" id="PF08242">
    <property type="entry name" value="Methyltransf_12"/>
    <property type="match status" value="1"/>
</dbReference>
<keyword evidence="5" id="KW-0808">Transferase</keyword>
<dbReference type="Gene3D" id="3.40.47.10">
    <property type="match status" value="1"/>
</dbReference>
<dbReference type="SMART" id="SM00822">
    <property type="entry name" value="PKS_KR"/>
    <property type="match status" value="1"/>
</dbReference>
<dbReference type="SUPFAM" id="SSF55048">
    <property type="entry name" value="Probable ACP-binding domain of malonyl-CoA ACP transacylase"/>
    <property type="match status" value="1"/>
</dbReference>
<dbReference type="SUPFAM" id="SSF56801">
    <property type="entry name" value="Acetyl-CoA synthetase-like"/>
    <property type="match status" value="1"/>
</dbReference>
<name>A0A423WN93_9PEZI</name>
<evidence type="ECO:0000256" key="10">
    <source>
        <dbReference type="PROSITE-ProRule" id="PRU01363"/>
    </source>
</evidence>
<dbReference type="Pfam" id="PF14765">
    <property type="entry name" value="PS-DH"/>
    <property type="match status" value="1"/>
</dbReference>
<dbReference type="SMART" id="SM00823">
    <property type="entry name" value="PKS_PP"/>
    <property type="match status" value="2"/>
</dbReference>
<dbReference type="InterPro" id="IPR020806">
    <property type="entry name" value="PKS_PP-bd"/>
</dbReference>
<dbReference type="SUPFAM" id="SSF52151">
    <property type="entry name" value="FabD/lysophospholipase-like"/>
    <property type="match status" value="1"/>
</dbReference>
<dbReference type="SUPFAM" id="SSF52777">
    <property type="entry name" value="CoA-dependent acyltransferases"/>
    <property type="match status" value="2"/>
</dbReference>
<dbReference type="SMART" id="SM00827">
    <property type="entry name" value="PKS_AT"/>
    <property type="match status" value="1"/>
</dbReference>
<dbReference type="InterPro" id="IPR020807">
    <property type="entry name" value="PKS_DH"/>
</dbReference>
<dbReference type="Pfam" id="PF08659">
    <property type="entry name" value="KR"/>
    <property type="match status" value="1"/>
</dbReference>
<dbReference type="NCBIfam" id="TIGR01733">
    <property type="entry name" value="AA-adenyl-dom"/>
    <property type="match status" value="1"/>
</dbReference>
<dbReference type="InterPro" id="IPR020845">
    <property type="entry name" value="AMP-binding_CS"/>
</dbReference>
<dbReference type="InterPro" id="IPR057326">
    <property type="entry name" value="KR_dom"/>
</dbReference>
<dbReference type="Gene3D" id="3.40.50.150">
    <property type="entry name" value="Vaccinia Virus protein VP39"/>
    <property type="match status" value="1"/>
</dbReference>
<keyword evidence="8" id="KW-0511">Multifunctional enzyme</keyword>
<dbReference type="InterPro" id="IPR013217">
    <property type="entry name" value="Methyltransf_12"/>
</dbReference>
<dbReference type="PROSITE" id="PS52019">
    <property type="entry name" value="PKS_MFAS_DH"/>
    <property type="match status" value="1"/>
</dbReference>
<dbReference type="Pfam" id="PF00501">
    <property type="entry name" value="AMP-binding"/>
    <property type="match status" value="1"/>
</dbReference>
<dbReference type="GO" id="GO:0004312">
    <property type="term" value="F:fatty acid synthase activity"/>
    <property type="evidence" value="ECO:0007669"/>
    <property type="project" value="TreeGrafter"/>
</dbReference>
<dbReference type="InterPro" id="IPR010071">
    <property type="entry name" value="AA_adenyl_dom"/>
</dbReference>
<dbReference type="OrthoDB" id="329835at2759"/>
<dbReference type="InterPro" id="IPR042099">
    <property type="entry name" value="ANL_N_sf"/>
</dbReference>
<dbReference type="InterPro" id="IPR049900">
    <property type="entry name" value="PKS_mFAS_DH"/>
</dbReference>
<keyword evidence="3" id="KW-0436">Ligase</keyword>
<evidence type="ECO:0000256" key="9">
    <source>
        <dbReference type="ARBA" id="ARBA00029443"/>
    </source>
</evidence>
<dbReference type="Pfam" id="PF00109">
    <property type="entry name" value="ketoacyl-synt"/>
    <property type="match status" value="1"/>
</dbReference>
<feature type="domain" description="Ketosynthase family 3 (KS3)" evidence="12">
    <location>
        <begin position="6"/>
        <end position="438"/>
    </location>
</feature>
<protein>
    <submittedName>
        <fullName evidence="14">Uncharacterized protein</fullName>
    </submittedName>
</protein>
<dbReference type="Pfam" id="PF07993">
    <property type="entry name" value="NAD_binding_4"/>
    <property type="match status" value="1"/>
</dbReference>
<sequence>MAHIPAEPIAVVGCGFRFPGNANTPSKLWELLRSPRDLLSPIPDDRFSTQGFYHPNDYYHGHCNVKESYLLSGEGVHRQFDAGFFGIMPVEANVMDPQMRLLLEVVYEALEAGGQTIESLRGSDTAVYAGLMMGDYEKLMQRDEDALGTYHVTGTARSLISNRLSYFFDWRGPSMTIDTACSSSLVAVHQAIQQLRSGQSRVAVATGANLILDPQYYVTESKLHMLSPENRSRMWDAGANGYARGEGIAAVILKTLRAAEADGDFIECVIRETGTSQDGRTKGITMPNSVAQAQLIRACYSRAGLNLADIADRPQYFEAHGTGTPAGDPVEAEAISLSLFPIENAVLRVGSIKTVMGHSEGAAGLAGLIKASLALKNAQIPPNLLFNHLNPDVAPFYKNMHIPTTAEPWPEQPSGTPRRASVNSFGFGGTNAHAILESYTPPQRPPHSAEKPTVFVPFVFSAAAEVSLVSYLASFIGWLQDNGTTASLRDLAFTLYARRSRFAIATAVAASSTQDLRDKIESMLQIARRDGKLIGTKLSTPQNQSSCPRLLGVFTGQGAQWAGMGAALVVSSPAAREVIQMLEARLARLPPPDRPSWSLMEELQNAKSSRLNEAGISQPLCTAVQIMQIDLLYSAGVHFAAVVGHSSGEIAAAYAAGMISAEDAICIAYYRGIKCSLAQGKDGQRGAMIAVGSSYDDILALCEEPELIGRVCIAAVNSSASVTVSGDEGAIEEAQIVLEDEKKFVRLLKVDKAYHSHHMIPCSEPYLRSLTALGIRAHPGDGCSWYSSVFDGENMEDHQSLLGGVYWERNMAKPVLFMQAIQNACAVEGPFDAAIEVGPHPALMGPTLQTFTDVYGQSIPYFGLSRRGENAVESFADTLGCIWTHFGRDAVEIDAFDRFASGNTPAQLITGLPTYAWNHAVEYWHESRLARAVRTRSDAVHELLGHLTPDSTRQEMRWRHLLRPQEVPWLKCHRLQNQTVFPAAGYVVAAAEASNALCKGTAASLIEILNLDIHKALTFNNDDSSIETVSSLSDITWGSSNKAIEAQFKYYAAGSDRDSLDLLASGRVRVVLGSHRTDYLPTRNPRQPNLIKVDAIDFYTQLEKDEYEYSGPFAVLHGIERKFGAARGLISIEEETNMLIHPATLDAAFQSLLLAYSFPGDGRLWSMHIPRTIRRVRFVPQLCLDAKAQGKPLTFETQQPFESSMLEGDIHIYPEGMQNAMVQTEGLVCVPFSGATPQQDVDMFSTTVWDVASPDAENLGCDGLSTLKERQFVTLLERVAFFYLRALNREVPMKHPTRTNGPLVSLYSYALHATSTDCATDSLTNTPGWIPAWQDDTYEDIQHLCEPFEHIVDVKLLRAIGENLVAIATGERQAIEIGMEENLLAQYYENAIGMSVYTQYLARAVKQVTHKDPHMHILEIGAGTGSATKRIFGEIGQCFASYTFTDISSGFFGAATATFADQAEKMTFKVLDISQSPQEQGFAEHSYDMIVASMVLHATPKLEQTMRNVRRLLKPGGHLIVLEGHDNHAFRVGAIFGAFPGWWLGADDGRLLSPCIDLAHWDELLRDSGFSGCDSVTPNLDPLVMPLTLFVSQAVDDRVAFLRDPLSSSPELLGSGTSPQNIILFGGNSLKTSRLIVQLKTILQPFYGSVKVARTLQAVSAEICGHTTVLSLLDLDESVFANITEEKWEALKMMLNTARVVLWVTHGRRADNPYANMMTGVFRACSREIPTLEAQLLDIEDVKKLGPRTLAEVLLRLQATSSWQRQDAPQMLLNPVEPELLLDKEGRYLIPRLLPNQEMNDRYNSSRRDVTSYKSMANLEGVSIELSDSGLYLREHAAPAPGAGCSIQIRTTHSVISAVRVAELGCMFLVMGRNDDTGEQVMALSTSNSSLVCPWSDLYILVNISIGSEAEFLTVLTMYMLVSSILQGLSEGDTVVVYKPTATFAAILSEEASAHTIDVLVLTDDQPAATEHSWVLIRPYTPQTVLCRNLPDNISAFVDFSTDRETDAVGESIRSQLSHYCKCDTLDTLYSVLAWSPLGAHINGIRDRLRSVVACTERLLSPVNRKKQQKISTVVLGDLPGRPKHLIPYSAIVDWNSSLLVPIRVQPVDCYPMFSESKTYWLAGLSGGLGLSLCEWMVRHGAKHIVISSRRPDIEASWLEEMTETGAVIKVASCDVTNRDQVLSLYNSICSNMPPIAGVAQGAMVLQDTAINDMKLETLSKVTTPKVKGSIHLNDLFPEDTLDFFIFFSSVSAVVGNPGQLNYAAANLFMASLAEQRRKRGLAASIINIGPILGAGYITQEGIASKTLNSKSTGYTAMSERDFHQLFAEAVRSSPSDSGCPMEITTGIRAVKPGQDGEERPGWARNPGFSHLILNHASAGQLNPNSRSRVPIKTQLSQAKSQSDVYDIIKTALVPKICSLFQLDVEKFTNADLATLRLDEMGIDSLLAVEIRGWFMKTLEVNIPVLKILNGAAVGELISIASVTIPASLVPNIHPDSAGPLMIDTIGSPAAASPSTTDNIESSSQATDSLALSDDTYYPHPSVLSDTVTCEDSDETSTLLKSLQLSFSQSMFWFVSAALEDKTSLNHSGSFRLSGNLRPRDLAEAVRAIGRQHEALRTCFLFEDGEPKQGIMETSLLRLEIGRLDDETEVDQTRLALQNHVFDLKRGETMRLVLFSVTEALHFLVIGANGLAMDGMSFQVFMKDLERHYLNVGLSPENTRQFSDYSQKQHDDYISGQYDISLRFWKKKYPDFPPPLPILPISRVVSRPDLAVYENERFDVRISTITRSQIQTTCRQHRATAFHFYLSVFRALLCLYTNSEAEDISIGVGDANRTQNEMMDSIGMFLNLLPLRFRTSNSATFAEILQDTRVNMYDALAHSSVPFQVLLNELDAPRAANCTPIFQCFIDYRLGQRETSAWADCQLEMLSFQASKTAYDIALDIIDDADGECLLMFQVRKDLYDERAVQLLARSYQLLAEAFATDPNAILSGPALFDPAAIEEASRFSRGPLYVSSWPETIVHRFEDVARTWPGEVATVSGDGTTTTTTTYAALSNSVITTAAALQAAGITPNSKVAVLQEPTATWVASMLAIMRIGAVYVPLDINTPWARLAAMVKDSQASAILVDETTEKQAQQLRYLGLIIMNATTPRGKHEVPILATAGGPAMILYTSGSTGTPKGIILKHEGLRNWIEPTTSLYSLGREVVLQQSSSNFDMSFTQIATGLCFGGSVYLLPRNLRGDALAISEVVASHGITYTCATPSEYLSWLRYGMKELAQNSKWKTAVSAGEPLSRSLLQKFKELGNDNLRLFNMYGPTEISLVATATEVQYMCDPKHMLAIDAGYTLPNYSVYVVDQHLNMVPPGVQGEIYIGGAGVAAGYLNNPSLTAERFVDDIFATDEYSARGWSKMHRTGDLGRWQADGSLLIEGRVTGDTQIKLRGLRMDLREIENTIVDAADESISEAVVSLHQGSLESPDLGFLVAHVVFGPQSTVEAADQGHFLRSLQAKLTLPQYMIPAFMIPMETLPRTSSSKLDRRAVAALPLPQGFEGNEGATQDAAGLKPIEIQLRNIWAEVIPSLTAATLRNVTRQTDFFHVGGTSLLLLGLQARVRMVFGVRLPLIQMFQSSTLGNMSQRVESSLEVRPRSHLLDWDTETAVPSYILRLLETKQAEGQGQGLVQSICPAGDHSKVVLLTGSTGFLGRALLAALVADPRVRMVHCLAVRNASSRHRAVVAEVFSTDQNKITIHEGDLNLPRLGLSELDAHSIFSAADLIIHNGADVSYLKGYATLRPANLESTKEIAALCLPRRIPFHYISTAGIGMFAAKALGSDHVFTAASAANYPPPADVSPVNGSGHGYTGMTATKWASERFLERVVSANGGPHWPVFIHRPSLIVRAGRANPGMDLVRNIRQYARCLHAVPVIRTADGEGRAPGALDLVTLDHVVRGVLEAAMKADQQAERVRFIHHLGGVKLPIGDLTSLILQDTVNESDGEVEDVKQLGGEESLNLTVLEELPVDEWARKAGKAGMDITIVALLETLANADDIVFPRYM</sequence>
<dbReference type="GO" id="GO:0009403">
    <property type="term" value="P:toxin biosynthetic process"/>
    <property type="evidence" value="ECO:0007669"/>
    <property type="project" value="UniProtKB-ARBA"/>
</dbReference>
<dbReference type="GO" id="GO:0004315">
    <property type="term" value="F:3-oxoacyl-[acyl-carrier-protein] synthase activity"/>
    <property type="evidence" value="ECO:0007669"/>
    <property type="project" value="InterPro"/>
</dbReference>
<dbReference type="Proteomes" id="UP000283895">
    <property type="component" value="Unassembled WGS sequence"/>
</dbReference>
<dbReference type="InterPro" id="IPR016035">
    <property type="entry name" value="Acyl_Trfase/lysoPLipase"/>
</dbReference>
<dbReference type="PROSITE" id="PS00012">
    <property type="entry name" value="PHOSPHOPANTETHEINE"/>
    <property type="match status" value="1"/>
</dbReference>
<comment type="caution">
    <text evidence="14">The sequence shown here is derived from an EMBL/GenBank/DDBJ whole genome shotgun (WGS) entry which is preliminary data.</text>
</comment>
<dbReference type="Pfam" id="PF00668">
    <property type="entry name" value="Condensation"/>
    <property type="match status" value="1"/>
</dbReference>
<dbReference type="InterPro" id="IPR013968">
    <property type="entry name" value="PKS_KR"/>
</dbReference>
<keyword evidence="6" id="KW-0677">Repeat</keyword>
<dbReference type="Gene3D" id="3.30.559.10">
    <property type="entry name" value="Chloramphenicol acetyltransferase-like domain"/>
    <property type="match status" value="1"/>
</dbReference>
<dbReference type="InterPro" id="IPR023213">
    <property type="entry name" value="CAT-like_dom_sf"/>
</dbReference>
<dbReference type="InterPro" id="IPR050091">
    <property type="entry name" value="PKS_NRPS_Biosynth_Enz"/>
</dbReference>
<dbReference type="InterPro" id="IPR014030">
    <property type="entry name" value="Ketoacyl_synth_N"/>
</dbReference>
<dbReference type="PROSITE" id="PS50075">
    <property type="entry name" value="CARRIER"/>
    <property type="match status" value="1"/>
</dbReference>
<dbReference type="GO" id="GO:0031177">
    <property type="term" value="F:phosphopantetheine binding"/>
    <property type="evidence" value="ECO:0007669"/>
    <property type="project" value="InterPro"/>
</dbReference>
<dbReference type="GO" id="GO:0016874">
    <property type="term" value="F:ligase activity"/>
    <property type="evidence" value="ECO:0007669"/>
    <property type="project" value="UniProtKB-KW"/>
</dbReference>
<dbReference type="InterPro" id="IPR049551">
    <property type="entry name" value="PKS_DH_C"/>
</dbReference>
<comment type="similarity">
    <text evidence="9">In the C-terminal section; belongs to the NRP synthetase family.</text>
</comment>
<dbReference type="Gene3D" id="3.30.559.30">
    <property type="entry name" value="Nonribosomal peptide synthetase, condensation domain"/>
    <property type="match status" value="1"/>
</dbReference>
<dbReference type="SUPFAM" id="SSF53901">
    <property type="entry name" value="Thiolase-like"/>
    <property type="match status" value="1"/>
</dbReference>
<feature type="active site" description="Proton acceptor; for dehydratase activity" evidence="10">
    <location>
        <position position="973"/>
    </location>
</feature>
<organism evidence="14 15">
    <name type="scientific">Cytospora schulzeri</name>
    <dbReference type="NCBI Taxonomy" id="448051"/>
    <lineage>
        <taxon>Eukaryota</taxon>
        <taxon>Fungi</taxon>
        <taxon>Dikarya</taxon>
        <taxon>Ascomycota</taxon>
        <taxon>Pezizomycotina</taxon>
        <taxon>Sordariomycetes</taxon>
        <taxon>Sordariomycetidae</taxon>
        <taxon>Diaporthales</taxon>
        <taxon>Cytosporaceae</taxon>
        <taxon>Cytospora</taxon>
    </lineage>
</organism>
<dbReference type="InterPro" id="IPR001227">
    <property type="entry name" value="Ac_transferase_dom_sf"/>
</dbReference>
<dbReference type="GO" id="GO:0032259">
    <property type="term" value="P:methylation"/>
    <property type="evidence" value="ECO:0007669"/>
    <property type="project" value="UniProtKB-KW"/>
</dbReference>
<dbReference type="InterPro" id="IPR042104">
    <property type="entry name" value="PKS_dehydratase_sf"/>
</dbReference>
<dbReference type="SUPFAM" id="SSF53335">
    <property type="entry name" value="S-adenosyl-L-methionine-dependent methyltransferases"/>
    <property type="match status" value="1"/>
</dbReference>
<dbReference type="InterPro" id="IPR036291">
    <property type="entry name" value="NAD(P)-bd_dom_sf"/>
</dbReference>
<gene>
    <name evidence="14" type="ORF">VMCG_04865</name>
</gene>
<dbReference type="Gene3D" id="3.40.366.10">
    <property type="entry name" value="Malonyl-Coenzyme A Acyl Carrier Protein, domain 2"/>
    <property type="match status" value="1"/>
</dbReference>
<keyword evidence="4" id="KW-0489">Methyltransferase</keyword>
<dbReference type="Gene3D" id="3.30.300.30">
    <property type="match status" value="1"/>
</dbReference>
<dbReference type="Pfam" id="PF23297">
    <property type="entry name" value="ACP_SdgA_C"/>
    <property type="match status" value="1"/>
</dbReference>
<dbReference type="CDD" id="cd02440">
    <property type="entry name" value="AdoMet_MTases"/>
    <property type="match status" value="1"/>
</dbReference>
<dbReference type="InterPro" id="IPR020841">
    <property type="entry name" value="PKS_Beta-ketoAc_synthase_dom"/>
</dbReference>
<dbReference type="InterPro" id="IPR032821">
    <property type="entry name" value="PKS_assoc"/>
</dbReference>
<dbReference type="InterPro" id="IPR009081">
    <property type="entry name" value="PP-bd_ACP"/>
</dbReference>
<evidence type="ECO:0000256" key="1">
    <source>
        <dbReference type="ARBA" id="ARBA00022450"/>
    </source>
</evidence>
<dbReference type="InterPro" id="IPR014043">
    <property type="entry name" value="Acyl_transferase_dom"/>
</dbReference>
<feature type="region of interest" description="C-terminal hotdog fold" evidence="10">
    <location>
        <begin position="1090"/>
        <end position="1238"/>
    </location>
</feature>
<evidence type="ECO:0000259" key="12">
    <source>
        <dbReference type="PROSITE" id="PS52004"/>
    </source>
</evidence>
<dbReference type="SUPFAM" id="SSF51735">
    <property type="entry name" value="NAD(P)-binding Rossmann-fold domains"/>
    <property type="match status" value="2"/>
</dbReference>
<reference evidence="14 15" key="1">
    <citation type="submission" date="2015-09" db="EMBL/GenBank/DDBJ databases">
        <title>Host preference determinants of Valsa canker pathogens revealed by comparative genomics.</title>
        <authorList>
            <person name="Yin Z."/>
            <person name="Huang L."/>
        </authorList>
    </citation>
    <scope>NUCLEOTIDE SEQUENCE [LARGE SCALE GENOMIC DNA]</scope>
    <source>
        <strain evidence="14 15">03-1</strain>
    </source>
</reference>
<dbReference type="InterPro" id="IPR006162">
    <property type="entry name" value="Ppantetheine_attach_site"/>
</dbReference>
<dbReference type="Pfam" id="PF02801">
    <property type="entry name" value="Ketoacyl-synt_C"/>
    <property type="match status" value="1"/>
</dbReference>
<dbReference type="CDD" id="cd19532">
    <property type="entry name" value="C_PKS-NRPS"/>
    <property type="match status" value="1"/>
</dbReference>
<dbReference type="PANTHER" id="PTHR43775">
    <property type="entry name" value="FATTY ACID SYNTHASE"/>
    <property type="match status" value="1"/>
</dbReference>
<dbReference type="InterPro" id="IPR014031">
    <property type="entry name" value="Ketoacyl_synth_C"/>
</dbReference>
<dbReference type="InterPro" id="IPR016039">
    <property type="entry name" value="Thiolase-like"/>
</dbReference>
<evidence type="ECO:0000256" key="2">
    <source>
        <dbReference type="ARBA" id="ARBA00022553"/>
    </source>
</evidence>
<dbReference type="InterPro" id="IPR013120">
    <property type="entry name" value="FAR_NAD-bd"/>
</dbReference>
<dbReference type="SUPFAM" id="SSF47336">
    <property type="entry name" value="ACP-like"/>
    <property type="match status" value="1"/>
</dbReference>
<dbReference type="CDD" id="cd05930">
    <property type="entry name" value="A_NRPS"/>
    <property type="match status" value="1"/>
</dbReference>
<feature type="domain" description="PKS/mFAS DH" evidence="13">
    <location>
        <begin position="941"/>
        <end position="1238"/>
    </location>
</feature>
<evidence type="ECO:0000256" key="6">
    <source>
        <dbReference type="ARBA" id="ARBA00022737"/>
    </source>
</evidence>
<evidence type="ECO:0000256" key="3">
    <source>
        <dbReference type="ARBA" id="ARBA00022598"/>
    </source>
</evidence>
<dbReference type="InterPro" id="IPR045851">
    <property type="entry name" value="AMP-bd_C_sf"/>
</dbReference>
<dbReference type="Gene3D" id="3.10.129.110">
    <property type="entry name" value="Polyketide synthase dehydratase"/>
    <property type="match status" value="1"/>
</dbReference>
<dbReference type="InterPro" id="IPR029063">
    <property type="entry name" value="SAM-dependent_MTases_sf"/>
</dbReference>
<feature type="active site" description="Proton donor; for dehydratase activity" evidence="10">
    <location>
        <position position="1146"/>
    </location>
</feature>
<dbReference type="Pfam" id="PF00550">
    <property type="entry name" value="PP-binding"/>
    <property type="match status" value="1"/>
</dbReference>
<dbReference type="GO" id="GO:0016491">
    <property type="term" value="F:oxidoreductase activity"/>
    <property type="evidence" value="ECO:0007669"/>
    <property type="project" value="UniProtKB-KW"/>
</dbReference>
<dbReference type="GO" id="GO:0006633">
    <property type="term" value="P:fatty acid biosynthetic process"/>
    <property type="evidence" value="ECO:0007669"/>
    <property type="project" value="InterPro"/>
</dbReference>
<dbReference type="PROSITE" id="PS00606">
    <property type="entry name" value="KS3_1"/>
    <property type="match status" value="1"/>
</dbReference>
<dbReference type="Gene3D" id="1.10.1200.10">
    <property type="entry name" value="ACP-like"/>
    <property type="match status" value="2"/>
</dbReference>
<evidence type="ECO:0000256" key="7">
    <source>
        <dbReference type="ARBA" id="ARBA00023002"/>
    </source>
</evidence>
<dbReference type="Pfam" id="PF00698">
    <property type="entry name" value="Acyl_transf_1"/>
    <property type="match status" value="1"/>
</dbReference>
<dbReference type="Pfam" id="PF21089">
    <property type="entry name" value="PKS_DH_N"/>
    <property type="match status" value="1"/>
</dbReference>
<dbReference type="PROSITE" id="PS00455">
    <property type="entry name" value="AMP_BINDING"/>
    <property type="match status" value="1"/>
</dbReference>
<dbReference type="Gene3D" id="3.40.50.12780">
    <property type="entry name" value="N-terminal domain of ligase-like"/>
    <property type="match status" value="1"/>
</dbReference>
<dbReference type="Pfam" id="PF16197">
    <property type="entry name" value="KAsynt_C_assoc"/>
    <property type="match status" value="1"/>
</dbReference>
<dbReference type="InterPro" id="IPR018201">
    <property type="entry name" value="Ketoacyl_synth_AS"/>
</dbReference>
<dbReference type="InterPro" id="IPR016036">
    <property type="entry name" value="Malonyl_transacylase_ACP-bd"/>
</dbReference>
<dbReference type="InterPro" id="IPR036736">
    <property type="entry name" value="ACP-like_sf"/>
</dbReference>
<dbReference type="PROSITE" id="PS52004">
    <property type="entry name" value="KS3_2"/>
    <property type="match status" value="1"/>
</dbReference>
<keyword evidence="15" id="KW-1185">Reference proteome</keyword>
<accession>A0A423WN93</accession>
<dbReference type="InterPro" id="IPR000873">
    <property type="entry name" value="AMP-dep_synth/lig_dom"/>
</dbReference>
<dbReference type="STRING" id="356882.A0A423WN93"/>
<dbReference type="InterPro" id="IPR049552">
    <property type="entry name" value="PKS_DH_N"/>
</dbReference>
<dbReference type="Gene3D" id="3.40.50.720">
    <property type="entry name" value="NAD(P)-binding Rossmann-like Domain"/>
    <property type="match status" value="2"/>
</dbReference>
<evidence type="ECO:0000313" key="15">
    <source>
        <dbReference type="Proteomes" id="UP000283895"/>
    </source>
</evidence>
<evidence type="ECO:0000313" key="14">
    <source>
        <dbReference type="EMBL" id="ROW04822.1"/>
    </source>
</evidence>
<evidence type="ECO:0000256" key="4">
    <source>
        <dbReference type="ARBA" id="ARBA00022603"/>
    </source>
</evidence>
<feature type="domain" description="Carrier" evidence="11">
    <location>
        <begin position="3554"/>
        <end position="3635"/>
    </location>
</feature>
<evidence type="ECO:0000259" key="13">
    <source>
        <dbReference type="PROSITE" id="PS52019"/>
    </source>
</evidence>
<evidence type="ECO:0000256" key="8">
    <source>
        <dbReference type="ARBA" id="ARBA00023268"/>
    </source>
</evidence>
<dbReference type="EMBL" id="LKEA01000013">
    <property type="protein sequence ID" value="ROW04822.1"/>
    <property type="molecule type" value="Genomic_DNA"/>
</dbReference>
<dbReference type="SMART" id="SM00826">
    <property type="entry name" value="PKS_DH"/>
    <property type="match status" value="1"/>
</dbReference>
<feature type="region of interest" description="N-terminal hotdog fold" evidence="10">
    <location>
        <begin position="941"/>
        <end position="1075"/>
    </location>
</feature>
<dbReference type="SMART" id="SM00825">
    <property type="entry name" value="PKS_KS"/>
    <property type="match status" value="1"/>
</dbReference>
<dbReference type="PANTHER" id="PTHR43775:SF20">
    <property type="entry name" value="HYBRID PKS-NRPS SYNTHETASE APDA"/>
    <property type="match status" value="1"/>
</dbReference>
<dbReference type="GO" id="GO:0008168">
    <property type="term" value="F:methyltransferase activity"/>
    <property type="evidence" value="ECO:0007669"/>
    <property type="project" value="UniProtKB-KW"/>
</dbReference>
<keyword evidence="1" id="KW-0596">Phosphopantetheine</keyword>
<dbReference type="InterPro" id="IPR001242">
    <property type="entry name" value="Condensation_dom"/>
</dbReference>
<dbReference type="CDD" id="cd00833">
    <property type="entry name" value="PKS"/>
    <property type="match status" value="1"/>
</dbReference>
<keyword evidence="2" id="KW-0597">Phosphoprotein</keyword>
<proteinExistence type="inferred from homology"/>
<keyword evidence="7" id="KW-0560">Oxidoreductase</keyword>
<evidence type="ECO:0000256" key="5">
    <source>
        <dbReference type="ARBA" id="ARBA00022679"/>
    </source>
</evidence>